<evidence type="ECO:0000313" key="13">
    <source>
        <dbReference type="Proteomes" id="UP000199603"/>
    </source>
</evidence>
<feature type="domain" description="Peptidase S8/S53" evidence="10">
    <location>
        <begin position="175"/>
        <end position="625"/>
    </location>
</feature>
<dbReference type="Pfam" id="PF02225">
    <property type="entry name" value="PA"/>
    <property type="match status" value="1"/>
</dbReference>
<evidence type="ECO:0000256" key="4">
    <source>
        <dbReference type="ARBA" id="ARBA00022825"/>
    </source>
</evidence>
<dbReference type="Proteomes" id="UP000199603">
    <property type="component" value="Unassembled WGS sequence"/>
</dbReference>
<dbReference type="InterPro" id="IPR003137">
    <property type="entry name" value="PA_domain"/>
</dbReference>
<feature type="compositionally biased region" description="Polar residues" evidence="8">
    <location>
        <begin position="438"/>
        <end position="450"/>
    </location>
</feature>
<dbReference type="EMBL" id="FNAG01000007">
    <property type="protein sequence ID" value="SDD79713.1"/>
    <property type="molecule type" value="Genomic_DNA"/>
</dbReference>
<dbReference type="PANTHER" id="PTHR10795">
    <property type="entry name" value="PROPROTEIN CONVERTASE SUBTILISIN/KEXIN"/>
    <property type="match status" value="1"/>
</dbReference>
<organism evidence="12 13">
    <name type="scientific">Aquimonas voraii</name>
    <dbReference type="NCBI Taxonomy" id="265719"/>
    <lineage>
        <taxon>Bacteria</taxon>
        <taxon>Pseudomonadati</taxon>
        <taxon>Pseudomonadota</taxon>
        <taxon>Gammaproteobacteria</taxon>
        <taxon>Lysobacterales</taxon>
        <taxon>Lysobacteraceae</taxon>
        <taxon>Aquimonas</taxon>
    </lineage>
</organism>
<dbReference type="GO" id="GO:0006508">
    <property type="term" value="P:proteolysis"/>
    <property type="evidence" value="ECO:0007669"/>
    <property type="project" value="UniProtKB-KW"/>
</dbReference>
<feature type="active site" description="Charge relay system" evidence="5 6">
    <location>
        <position position="252"/>
    </location>
</feature>
<evidence type="ECO:0000256" key="8">
    <source>
        <dbReference type="SAM" id="MobiDB-lite"/>
    </source>
</evidence>
<dbReference type="InterPro" id="IPR023828">
    <property type="entry name" value="Peptidase_S8_Ser-AS"/>
</dbReference>
<keyword evidence="3 6" id="KW-0378">Hydrolase</keyword>
<keyword evidence="4 6" id="KW-0720">Serine protease</keyword>
<evidence type="ECO:0000256" key="5">
    <source>
        <dbReference type="PIRSR" id="PIRSR615500-1"/>
    </source>
</evidence>
<accession>A0A1G6XPN3</accession>
<feature type="domain" description="PA" evidence="11">
    <location>
        <begin position="450"/>
        <end position="518"/>
    </location>
</feature>
<evidence type="ECO:0000259" key="11">
    <source>
        <dbReference type="Pfam" id="PF02225"/>
    </source>
</evidence>
<evidence type="ECO:0000313" key="12">
    <source>
        <dbReference type="EMBL" id="SDD79713.1"/>
    </source>
</evidence>
<dbReference type="Gene3D" id="3.40.50.200">
    <property type="entry name" value="Peptidase S8/S53 domain"/>
    <property type="match status" value="1"/>
</dbReference>
<evidence type="ECO:0000256" key="6">
    <source>
        <dbReference type="PROSITE-ProRule" id="PRU01240"/>
    </source>
</evidence>
<keyword evidence="2 9" id="KW-0732">Signal</keyword>
<feature type="chain" id="PRO_5011437770" evidence="9">
    <location>
        <begin position="26"/>
        <end position="1366"/>
    </location>
</feature>
<proteinExistence type="inferred from homology"/>
<feature type="region of interest" description="Disordered" evidence="8">
    <location>
        <begin position="431"/>
        <end position="454"/>
    </location>
</feature>
<dbReference type="Gene3D" id="3.50.30.30">
    <property type="match status" value="1"/>
</dbReference>
<dbReference type="SUPFAM" id="SSF52743">
    <property type="entry name" value="Subtilisin-like"/>
    <property type="match status" value="1"/>
</dbReference>
<evidence type="ECO:0000256" key="7">
    <source>
        <dbReference type="RuleBase" id="RU003355"/>
    </source>
</evidence>
<reference evidence="12 13" key="1">
    <citation type="submission" date="2016-10" db="EMBL/GenBank/DDBJ databases">
        <authorList>
            <person name="de Groot N.N."/>
        </authorList>
    </citation>
    <scope>NUCLEOTIDE SEQUENCE [LARGE SCALE GENOMIC DNA]</scope>
    <source>
        <strain evidence="12 13">DSM 16957</strain>
    </source>
</reference>
<dbReference type="InterPro" id="IPR045051">
    <property type="entry name" value="SBT"/>
</dbReference>
<keyword evidence="13" id="KW-1185">Reference proteome</keyword>
<dbReference type="GO" id="GO:0004252">
    <property type="term" value="F:serine-type endopeptidase activity"/>
    <property type="evidence" value="ECO:0007669"/>
    <property type="project" value="UniProtKB-UniRule"/>
</dbReference>
<feature type="active site" description="Charge relay system" evidence="5 6">
    <location>
        <position position="589"/>
    </location>
</feature>
<protein>
    <submittedName>
        <fullName evidence="12">PA domain-containing protein</fullName>
    </submittedName>
</protein>
<dbReference type="PROSITE" id="PS00137">
    <property type="entry name" value="SUBTILASE_HIS"/>
    <property type="match status" value="1"/>
</dbReference>
<evidence type="ECO:0000256" key="1">
    <source>
        <dbReference type="ARBA" id="ARBA00022670"/>
    </source>
</evidence>
<dbReference type="InterPro" id="IPR022398">
    <property type="entry name" value="Peptidase_S8_His-AS"/>
</dbReference>
<sequence>MPVLRPLLLSSLLALSLTPTARVVADPGDGDAAQRYIVHLQSPPTALFEGFAGAADPRKRALAPTHPGTAGKTRLDVASAEVKAYRGFLADERATFEKSAGSALGRELKPLASIDLVLNAVVLELTPTEAERLSALPGVSRVEADFVRQPMTDAGPAWVGAPAVWSGAAGAPTRGAGVLVGVIDTGLNAAHPSFAGQGPIDGHVHSFARSVAPSLCASANSPPCNGKLVVLRDLSTGTSSKEPDNGLDLDGHGSHVAGTAVGNRLRAAVNVAGQALEREVSGVAPHAHLASYKACEVEADCLGSWLVAAINAAVADGVDVINYSIGGTPRDPWASSDALALLAAREAGIVPVVAAGNEGPEPGSVTSPGNSPWVISVANISHDRSIGSRLLDFNGGTAPAPGGGSLLGAGSTPGYGPAKVVFPTDFPGCGTGEGLGLDSNSQPDGSSNPWAGNPNRFNGEIVVCLRGTQARLAKSDNVRRAGGGGMILLNTVGDGETVFADAHSLPSTHLGYRAGEQLKAWLFAGGERARIEGARLIEDPSLGDRLAASSGRGPISYGGVMLPSIAAPGTSILAAAPTGSSFRTMSGTSMAAPHVAGAAALLRALRPEWRVDQIQSALMLSARSGLVADDAVSPARRIDVGAGGLDVAAAARVGLALEVSGTEFRQARPALGGEPRQLNLPGLLHERCRGSCSLSRTLRDVAGGGRWQASVRLPGGIARVQPESFELAAGASRRLDIAIDLGQGADIGQWLDGEVKLTRLDAPGVLSLPLAIYADPGELPERLDLGAVADAGLRVLSLSGLAALADLQIEAGALVPVRVERRRLGAAAIGSAYTGPQSAAASLLLDLPAASAAPRRFRLSAVASAAGDASLGLYAGIDYNGNGRPDEVEQLCNTRGSAPRCELDLAQTGSLNKVWVMARNESGSGQSETEVELRAALLDPQPAAGRQVVATAPALAPAGSAIPLRLSWNAPDWRAAEPRAFLLSLRARAGAEAFARIPVSLRRDESLATPRPLLEGEELSVSLAPGETRTAFFIDLPAEASRMQVSTRGASDVRIDVARDGAPSMPFASPPPNLSAAGNGVVGSGVGVELARAQLAPGRMWAILRNTGAESATVSVRLELDAPRLVQPRFGAWYNPQRSGSGLFLYQFGSSWGYVWYTYLEDGTPTWYIGSAPAPGGADARWSAPILRMTWNGSVSRGVEVGRLVLAPIANERLQFAYELDGQFGSEPLQWIGSQRCAAAQGQALDLNGLWYDFSNSGFGYSLEVSPEAETVASFLYDEGGWPRWVLGTGRPFGAGPIELLQFRGNCPLCEYGALQSQPAGGLEVVYANGQPVRLDTAIDFAPPLSGSWVRSHPMNRLSSSLGCPP</sequence>
<keyword evidence="1 6" id="KW-0645">Protease</keyword>
<evidence type="ECO:0000256" key="9">
    <source>
        <dbReference type="SAM" id="SignalP"/>
    </source>
</evidence>
<dbReference type="RefSeq" id="WP_091243141.1">
    <property type="nucleotide sequence ID" value="NZ_FNAG01000007.1"/>
</dbReference>
<dbReference type="InterPro" id="IPR023827">
    <property type="entry name" value="Peptidase_S8_Asp-AS"/>
</dbReference>
<dbReference type="STRING" id="265719.SAMN04488509_10774"/>
<comment type="similarity">
    <text evidence="6 7">Belongs to the peptidase S8 family.</text>
</comment>
<dbReference type="OrthoDB" id="9790784at2"/>
<dbReference type="Pfam" id="PF00082">
    <property type="entry name" value="Peptidase_S8"/>
    <property type="match status" value="1"/>
</dbReference>
<dbReference type="CDD" id="cd02120">
    <property type="entry name" value="PA_subtilisin_like"/>
    <property type="match status" value="1"/>
</dbReference>
<name>A0A1G6XPN3_9GAMM</name>
<evidence type="ECO:0000259" key="10">
    <source>
        <dbReference type="Pfam" id="PF00082"/>
    </source>
</evidence>
<dbReference type="PRINTS" id="PR00723">
    <property type="entry name" value="SUBTILISIN"/>
</dbReference>
<dbReference type="InterPro" id="IPR015500">
    <property type="entry name" value="Peptidase_S8_subtilisin-rel"/>
</dbReference>
<dbReference type="PROSITE" id="PS00136">
    <property type="entry name" value="SUBTILASE_ASP"/>
    <property type="match status" value="1"/>
</dbReference>
<feature type="signal peptide" evidence="9">
    <location>
        <begin position="1"/>
        <end position="25"/>
    </location>
</feature>
<evidence type="ECO:0000256" key="3">
    <source>
        <dbReference type="ARBA" id="ARBA00022801"/>
    </source>
</evidence>
<dbReference type="InterPro" id="IPR036852">
    <property type="entry name" value="Peptidase_S8/S53_dom_sf"/>
</dbReference>
<dbReference type="InterPro" id="IPR000209">
    <property type="entry name" value="Peptidase_S8/S53_dom"/>
</dbReference>
<gene>
    <name evidence="12" type="ORF">SAMN04488509_10774</name>
</gene>
<dbReference type="PROSITE" id="PS51892">
    <property type="entry name" value="SUBTILASE"/>
    <property type="match status" value="1"/>
</dbReference>
<evidence type="ECO:0000256" key="2">
    <source>
        <dbReference type="ARBA" id="ARBA00022729"/>
    </source>
</evidence>
<feature type="active site" description="Charge relay system" evidence="5 6">
    <location>
        <position position="184"/>
    </location>
</feature>
<dbReference type="PROSITE" id="PS00138">
    <property type="entry name" value="SUBTILASE_SER"/>
    <property type="match status" value="1"/>
</dbReference>